<evidence type="ECO:0000256" key="1">
    <source>
        <dbReference type="SAM" id="MobiDB-lite"/>
    </source>
</evidence>
<sequence length="658" mass="68220">MFAMSAGGRSRQHQTRRAAWRWLGLLWVGLTVMNCASDKEGDGPPPPSDAGDGGGEDGGVHEDSGTDSGPRDAGGTEGDAGSDAGTDGGPASLHEGACTVDAWCWAHPTPSGEALKAVWSAGPSAVWAAGEGQVFHWNGQHWKGQASGVAGGAVFLSGSGADSVVLAGGDASVARWDGREWRRETVSRAGQVTGLTVVSSTEAWLTQAPTNEAPQGNVWRRSDTGWAWVAGLADAPLSSPWSTSASEVWALAGAQRLARWEGQGWRHTAQLPSPGPSGEKYTALWVAPGGGTGWAVSASGAVARWTGSGWVSVQSPRVVPLTGVWGSGANDVWLVGHQGVLLHWDGQSLASVDSGTGEDLLAISGTSGDDVWISGAKGGLLRKTPRGWQRVGGSAVPGASWSVVTGSASDNVWVLGRAGSSGAALVWNGRSWRVAEPPPEPVVAAWALSPDEVWAVGAQAYRWNGRTWERHVLPSGLVARGIHGTASDDVWIVGEHGQRALWRGTSWLDGGRGGTTLQDVWMASSTSAWAVGASGRFEFFGGGDWLDLSVDPPATLRGIWGAGEGDVWAVGDQGLIVHYDGIVFDVDTTSAAGVPLKDVWGSASNDVWAVGEGGVVLHYDGMRWRRQESGTSGALVGAWSTGAGAWVVGSQGQVLKRP</sequence>
<dbReference type="AlphaFoldDB" id="L7U6A3"/>
<dbReference type="STRING" id="1278073.MYSTI_00624"/>
<gene>
    <name evidence="2" type="ordered locus">MYSTI_00624</name>
</gene>
<feature type="compositionally biased region" description="Low complexity" evidence="1">
    <location>
        <begin position="79"/>
        <end position="92"/>
    </location>
</feature>
<feature type="region of interest" description="Disordered" evidence="1">
    <location>
        <begin position="37"/>
        <end position="93"/>
    </location>
</feature>
<accession>L7U6A3</accession>
<dbReference type="KEGG" id="msd:MYSTI_00624"/>
<evidence type="ECO:0000313" key="3">
    <source>
        <dbReference type="Proteomes" id="UP000011131"/>
    </source>
</evidence>
<dbReference type="InterPro" id="IPR006624">
    <property type="entry name" value="Beta-propeller_rpt_TECPR"/>
</dbReference>
<dbReference type="HOGENOM" id="CLU_373296_0_0_7"/>
<dbReference type="SMART" id="SM00706">
    <property type="entry name" value="TECPR"/>
    <property type="match status" value="8"/>
</dbReference>
<reference evidence="2 3" key="1">
    <citation type="journal article" date="2013" name="Genome Announc.">
        <title>Complete genome sequence of Myxococcus stipitatus strain DSM 14675, a fruiting myxobacterium.</title>
        <authorList>
            <person name="Huntley S."/>
            <person name="Kneip S."/>
            <person name="Treuner-Lange A."/>
            <person name="Sogaard-Andersen L."/>
        </authorList>
    </citation>
    <scope>NUCLEOTIDE SEQUENCE [LARGE SCALE GENOMIC DNA]</scope>
    <source>
        <strain evidence="3">DSM 14675 / JCM 12634 / Mx s8</strain>
    </source>
</reference>
<name>L7U6A3_MYXSD</name>
<keyword evidence="3" id="KW-1185">Reference proteome</keyword>
<dbReference type="PATRIC" id="fig|1278073.3.peg.650"/>
<dbReference type="Proteomes" id="UP000011131">
    <property type="component" value="Chromosome"/>
</dbReference>
<evidence type="ECO:0000313" key="2">
    <source>
        <dbReference type="EMBL" id="AGC41974.1"/>
    </source>
</evidence>
<dbReference type="EMBL" id="CP004025">
    <property type="protein sequence ID" value="AGC41974.1"/>
    <property type="molecule type" value="Genomic_DNA"/>
</dbReference>
<protein>
    <submittedName>
        <fullName evidence="2">Uncharacterized protein</fullName>
    </submittedName>
</protein>
<organism evidence="2 3">
    <name type="scientific">Myxococcus stipitatus (strain DSM 14675 / JCM 12634 / Mx s8)</name>
    <dbReference type="NCBI Taxonomy" id="1278073"/>
    <lineage>
        <taxon>Bacteria</taxon>
        <taxon>Pseudomonadati</taxon>
        <taxon>Myxococcota</taxon>
        <taxon>Myxococcia</taxon>
        <taxon>Myxococcales</taxon>
        <taxon>Cystobacterineae</taxon>
        <taxon>Myxococcaceae</taxon>
        <taxon>Myxococcus</taxon>
    </lineage>
</organism>
<dbReference type="InterPro" id="IPR011049">
    <property type="entry name" value="Serralysin-like_metalloprot_C"/>
</dbReference>
<dbReference type="SUPFAM" id="SSF51120">
    <property type="entry name" value="beta-Roll"/>
    <property type="match status" value="1"/>
</dbReference>
<dbReference type="eggNOG" id="COG4447">
    <property type="taxonomic scope" value="Bacteria"/>
</dbReference>
<proteinExistence type="predicted"/>